<gene>
    <name evidence="1" type="ORF">HNY73_005914</name>
</gene>
<reference evidence="1" key="1">
    <citation type="journal article" date="2020" name="bioRxiv">
        <title>Chromosome-level reference genome of the European wasp spider Argiope bruennichi: a resource for studies on range expansion and evolutionary adaptation.</title>
        <authorList>
            <person name="Sheffer M.M."/>
            <person name="Hoppe A."/>
            <person name="Krehenwinkel H."/>
            <person name="Uhl G."/>
            <person name="Kuss A.W."/>
            <person name="Jensen L."/>
            <person name="Jensen C."/>
            <person name="Gillespie R.G."/>
            <person name="Hoff K.J."/>
            <person name="Prost S."/>
        </authorList>
    </citation>
    <scope>NUCLEOTIDE SEQUENCE</scope>
</reference>
<protein>
    <submittedName>
        <fullName evidence="1">Uncharacterized protein</fullName>
    </submittedName>
</protein>
<evidence type="ECO:0000313" key="2">
    <source>
        <dbReference type="Proteomes" id="UP000807504"/>
    </source>
</evidence>
<dbReference type="Proteomes" id="UP000807504">
    <property type="component" value="Unassembled WGS sequence"/>
</dbReference>
<dbReference type="EMBL" id="JABXBU010000011">
    <property type="protein sequence ID" value="KAF8790976.1"/>
    <property type="molecule type" value="Genomic_DNA"/>
</dbReference>
<accession>A0A8T0FJ65</accession>
<sequence>MESFKDTAIFLPILNHQRIELSHDVCPEVLHSSIHVFLEEIIYNPLPRQGSDNGPSQSREKWTYMPRVNWKKLSFETIYYCSHEIRLTAAKMELVSFTIFLPILTLRRFCILGTSL</sequence>
<reference evidence="1" key="2">
    <citation type="submission" date="2020-06" db="EMBL/GenBank/DDBJ databases">
        <authorList>
            <person name="Sheffer M."/>
        </authorList>
    </citation>
    <scope>NUCLEOTIDE SEQUENCE</scope>
</reference>
<keyword evidence="2" id="KW-1185">Reference proteome</keyword>
<name>A0A8T0FJ65_ARGBR</name>
<dbReference type="AlphaFoldDB" id="A0A8T0FJ65"/>
<organism evidence="1 2">
    <name type="scientific">Argiope bruennichi</name>
    <name type="common">Wasp spider</name>
    <name type="synonym">Aranea bruennichi</name>
    <dbReference type="NCBI Taxonomy" id="94029"/>
    <lineage>
        <taxon>Eukaryota</taxon>
        <taxon>Metazoa</taxon>
        <taxon>Ecdysozoa</taxon>
        <taxon>Arthropoda</taxon>
        <taxon>Chelicerata</taxon>
        <taxon>Arachnida</taxon>
        <taxon>Araneae</taxon>
        <taxon>Araneomorphae</taxon>
        <taxon>Entelegynae</taxon>
        <taxon>Araneoidea</taxon>
        <taxon>Araneidae</taxon>
        <taxon>Argiope</taxon>
    </lineage>
</organism>
<evidence type="ECO:0000313" key="1">
    <source>
        <dbReference type="EMBL" id="KAF8790976.1"/>
    </source>
</evidence>
<proteinExistence type="predicted"/>
<comment type="caution">
    <text evidence="1">The sequence shown here is derived from an EMBL/GenBank/DDBJ whole genome shotgun (WGS) entry which is preliminary data.</text>
</comment>